<organism evidence="1 2">
    <name type="scientific">Candidatus Methylomirabilis lanthanidiphila</name>
    <dbReference type="NCBI Taxonomy" id="2211376"/>
    <lineage>
        <taxon>Bacteria</taxon>
        <taxon>Candidatus Methylomirabilota</taxon>
        <taxon>Candidatus Methylomirabilia</taxon>
        <taxon>Candidatus Methylomirabilales</taxon>
        <taxon>Candidatus Methylomirabilaceae</taxon>
        <taxon>Candidatus Methylomirabilis</taxon>
    </lineage>
</organism>
<dbReference type="SUPFAM" id="SSF158446">
    <property type="entry name" value="IVS-encoded protein-like"/>
    <property type="match status" value="1"/>
</dbReference>
<dbReference type="InterPro" id="IPR036583">
    <property type="entry name" value="23S_rRNA_IVS_sf"/>
</dbReference>
<gene>
    <name evidence="1" type="ORF">MELA_01938</name>
</gene>
<dbReference type="Pfam" id="PF05635">
    <property type="entry name" value="23S_rRNA_IVP"/>
    <property type="match status" value="1"/>
</dbReference>
<dbReference type="Gene3D" id="1.20.1440.60">
    <property type="entry name" value="23S rRNA-intervening sequence"/>
    <property type="match status" value="1"/>
</dbReference>
<dbReference type="PANTHER" id="PTHR38471">
    <property type="entry name" value="FOUR HELIX BUNDLE PROTEIN"/>
    <property type="match status" value="1"/>
</dbReference>
<dbReference type="NCBIfam" id="TIGR02436">
    <property type="entry name" value="four helix bundle protein"/>
    <property type="match status" value="1"/>
</dbReference>
<evidence type="ECO:0000313" key="1">
    <source>
        <dbReference type="EMBL" id="VUZ85553.1"/>
    </source>
</evidence>
<evidence type="ECO:0008006" key="3">
    <source>
        <dbReference type="Google" id="ProtNLM"/>
    </source>
</evidence>
<dbReference type="PANTHER" id="PTHR38471:SF2">
    <property type="entry name" value="FOUR HELIX BUNDLE PROTEIN"/>
    <property type="match status" value="1"/>
</dbReference>
<proteinExistence type="predicted"/>
<dbReference type="EMBL" id="CABIKM010000028">
    <property type="protein sequence ID" value="VUZ85553.1"/>
    <property type="molecule type" value="Genomic_DNA"/>
</dbReference>
<name>A0A564ZK49_9BACT</name>
<sequence>MKVERFEDSDVWKMARRLANMIYSLTRANTFSRDRGLVDQMRRASVSILSNIAEGFERGSNAELAQCLYFAKGSSGELRAQLHVALDQGFIAQEEFNAATELALSVSRQLGGLIKYLKQSKLPRKSMKGHP</sequence>
<protein>
    <recommendedName>
        <fullName evidence="3">30S ribosomal protein S23</fullName>
    </recommendedName>
</protein>
<accession>A0A564ZK49</accession>
<dbReference type="CDD" id="cd16377">
    <property type="entry name" value="23S_rRNA_IVP_like"/>
    <property type="match status" value="1"/>
</dbReference>
<evidence type="ECO:0000313" key="2">
    <source>
        <dbReference type="Proteomes" id="UP000334340"/>
    </source>
</evidence>
<dbReference type="Proteomes" id="UP000334340">
    <property type="component" value="Unassembled WGS sequence"/>
</dbReference>
<dbReference type="AlphaFoldDB" id="A0A564ZK49"/>
<dbReference type="InterPro" id="IPR012657">
    <property type="entry name" value="23S_rRNA-intervening_sequence"/>
</dbReference>
<keyword evidence="2" id="KW-1185">Reference proteome</keyword>
<reference evidence="1 2" key="1">
    <citation type="submission" date="2019-07" db="EMBL/GenBank/DDBJ databases">
        <authorList>
            <person name="Cremers G."/>
        </authorList>
    </citation>
    <scope>NUCLEOTIDE SEQUENCE [LARGE SCALE GENOMIC DNA]</scope>
</reference>